<feature type="domain" description="Bacterial transcriptional activator" evidence="3">
    <location>
        <begin position="98"/>
        <end position="234"/>
    </location>
</feature>
<evidence type="ECO:0000313" key="4">
    <source>
        <dbReference type="EMBL" id="MCO1655110.1"/>
    </source>
</evidence>
<dbReference type="Proteomes" id="UP001165283">
    <property type="component" value="Unassembled WGS sequence"/>
</dbReference>
<comment type="caution">
    <text evidence="4">The sequence shown here is derived from an EMBL/GenBank/DDBJ whole genome shotgun (WGS) entry which is preliminary data.</text>
</comment>
<dbReference type="InterPro" id="IPR027417">
    <property type="entry name" value="P-loop_NTPase"/>
</dbReference>
<name>A0ABT0ZWJ5_9PSEU</name>
<evidence type="ECO:0000259" key="3">
    <source>
        <dbReference type="SMART" id="SM01043"/>
    </source>
</evidence>
<dbReference type="SUPFAM" id="SSF52540">
    <property type="entry name" value="P-loop containing nucleoside triphosphate hydrolases"/>
    <property type="match status" value="1"/>
</dbReference>
<dbReference type="Pfam" id="PF13191">
    <property type="entry name" value="AAA_16"/>
    <property type="match status" value="1"/>
</dbReference>
<reference evidence="4" key="1">
    <citation type="submission" date="2021-04" db="EMBL/GenBank/DDBJ databases">
        <title>Pseudonocardia sp. nov., isolated from sandy soil of mangrove forest.</title>
        <authorList>
            <person name="Zan Z."/>
            <person name="Huang R."/>
            <person name="Liu W."/>
        </authorList>
    </citation>
    <scope>NUCLEOTIDE SEQUENCE</scope>
    <source>
        <strain evidence="4">S2-4</strain>
    </source>
</reference>
<keyword evidence="5" id="KW-1185">Reference proteome</keyword>
<evidence type="ECO:0000256" key="1">
    <source>
        <dbReference type="PROSITE-ProRule" id="PRU00339"/>
    </source>
</evidence>
<dbReference type="InterPro" id="IPR051677">
    <property type="entry name" value="AfsR-DnrI-RedD_regulator"/>
</dbReference>
<gene>
    <name evidence="4" type="ORF">KDL28_08570</name>
</gene>
<dbReference type="Pfam" id="PF03704">
    <property type="entry name" value="BTAD"/>
    <property type="match status" value="1"/>
</dbReference>
<organism evidence="4 5">
    <name type="scientific">Pseudonocardia humida</name>
    <dbReference type="NCBI Taxonomy" id="2800819"/>
    <lineage>
        <taxon>Bacteria</taxon>
        <taxon>Bacillati</taxon>
        <taxon>Actinomycetota</taxon>
        <taxon>Actinomycetes</taxon>
        <taxon>Pseudonocardiales</taxon>
        <taxon>Pseudonocardiaceae</taxon>
        <taxon>Pseudonocardia</taxon>
    </lineage>
</organism>
<dbReference type="PANTHER" id="PTHR35807">
    <property type="entry name" value="TRANSCRIPTIONAL REGULATOR REDD-RELATED"/>
    <property type="match status" value="1"/>
</dbReference>
<proteinExistence type="predicted"/>
<sequence>MSARARLLGGFGLELGGRVLALDSARAESLLAHLLLRPGLQQRGRLAALLWPESSEAQARTNLRHLLHTLRKRAPGLAGRLDITAQAVGWRPDPADRVDVVEFEELLATTGPDRGPALAAAVALHRGDLLESHDDEWLRDERDRLRRRWLDALAELGALAEEAGDLDSAVGHAERLLRADPVREPAYRLLMRCHAARGERGRALRAYHACVSALDRELGVAVSTATRAAYEALLPPEPGAPPPQPGRPPLVGRFTERVTAVRAWRSAAAGRARLVLVGGEPGAGKTRLAEEFRDWCARRGAVGAEARCHPGEGAPAYVPVVDWLRSDALRAPLRGLPVARLAELARLLPEIRDERPDVPAPEPLPEAEQQRRLFEAVADAVRAVARPLLLLVDDLHHGDRQTCRLVHYLLRTRADARLLVLATARREECPPDHPLVELVAAATAGDRLVEIELGPLALPETAALARRLSGADMSEPDLRRLHLATGGNPLFVVEAVRAGRAAGPPPRLRALITARLAGLRDPAAGLVGAAAVLGREFDADLLARVAGVEEDVLVRGLDELWRRRIVRERGEGYDFVHGYLREVADLRIAPARRRQLHRRAADALQAAGAPAARVAEHRDRGGPPGAAVEAHRRAAADAVLLHANADAVRHLQRALELLGGLPPGPDRDTTELAVRTALLAPLVLVGGYSSAALAATHERHLELLASTGAPPAPVLLRSLALRAMARSDFAEAARHAERLRAAAEPDDVEVSEAGYVLGVAAFWQADFPAARRWFELAVARYRPEDRRAHLVRFGQDPKVLALARLACTLWFLGDPAAARATRAAALDWAGRAGHPPNRTGALTFAALLALDLDEPAELRRHAAALAATTAQAPPQMRLVADALAGHVRVLDGEPTAGLAAIHRARAEVAGEQAAPGLRAILARVLLAAQLAAGDPAAVRSTAEELRAMGGIGAVWGRVREPGRSPLPAHD</sequence>
<dbReference type="Gene3D" id="1.25.40.10">
    <property type="entry name" value="Tetratricopeptide repeat domain"/>
    <property type="match status" value="2"/>
</dbReference>
<dbReference type="Gene3D" id="1.10.10.10">
    <property type="entry name" value="Winged helix-like DNA-binding domain superfamily/Winged helix DNA-binding domain"/>
    <property type="match status" value="1"/>
</dbReference>
<dbReference type="InterPro" id="IPR036388">
    <property type="entry name" value="WH-like_DNA-bd_sf"/>
</dbReference>
<dbReference type="RefSeq" id="WP_252436853.1">
    <property type="nucleotide sequence ID" value="NZ_JAGSOV010000019.1"/>
</dbReference>
<dbReference type="InterPro" id="IPR041664">
    <property type="entry name" value="AAA_16"/>
</dbReference>
<protein>
    <submittedName>
        <fullName evidence="4">AAA family ATPase</fullName>
    </submittedName>
</protein>
<dbReference type="InterPro" id="IPR005158">
    <property type="entry name" value="BTAD"/>
</dbReference>
<dbReference type="InterPro" id="IPR019734">
    <property type="entry name" value="TPR_rpt"/>
</dbReference>
<dbReference type="SMART" id="SM01043">
    <property type="entry name" value="BTAD"/>
    <property type="match status" value="1"/>
</dbReference>
<dbReference type="InterPro" id="IPR011990">
    <property type="entry name" value="TPR-like_helical_dom_sf"/>
</dbReference>
<accession>A0ABT0ZWJ5</accession>
<dbReference type="EMBL" id="JAGSOV010000019">
    <property type="protein sequence ID" value="MCO1655110.1"/>
    <property type="molecule type" value="Genomic_DNA"/>
</dbReference>
<feature type="repeat" description="TPR" evidence="1">
    <location>
        <begin position="150"/>
        <end position="183"/>
    </location>
</feature>
<dbReference type="SUPFAM" id="SSF48452">
    <property type="entry name" value="TPR-like"/>
    <property type="match status" value="2"/>
</dbReference>
<feature type="region of interest" description="Disordered" evidence="2">
    <location>
        <begin position="607"/>
        <end position="628"/>
    </location>
</feature>
<keyword evidence="1" id="KW-0802">TPR repeat</keyword>
<evidence type="ECO:0000313" key="5">
    <source>
        <dbReference type="Proteomes" id="UP001165283"/>
    </source>
</evidence>
<evidence type="ECO:0000256" key="2">
    <source>
        <dbReference type="SAM" id="MobiDB-lite"/>
    </source>
</evidence>
<dbReference type="PROSITE" id="PS50005">
    <property type="entry name" value="TPR"/>
    <property type="match status" value="1"/>
</dbReference>